<dbReference type="AlphaFoldDB" id="A0A2D6YJF8"/>
<organism evidence="1 2">
    <name type="scientific">SAR324 cluster bacterium</name>
    <dbReference type="NCBI Taxonomy" id="2024889"/>
    <lineage>
        <taxon>Bacteria</taxon>
        <taxon>Deltaproteobacteria</taxon>
        <taxon>SAR324 cluster</taxon>
    </lineage>
</organism>
<dbReference type="Proteomes" id="UP000226525">
    <property type="component" value="Unassembled WGS sequence"/>
</dbReference>
<comment type="caution">
    <text evidence="1">The sequence shown here is derived from an EMBL/GenBank/DDBJ whole genome shotgun (WGS) entry which is preliminary data.</text>
</comment>
<evidence type="ECO:0000313" key="1">
    <source>
        <dbReference type="EMBL" id="MAH63323.1"/>
    </source>
</evidence>
<sequence>MLVVTTIEITKGFQTWKDMVKASGEKMKEYGMTMVFAGPQADDETKLHAVIRFDSMEALKKFQADEELTQRRIEAGVKVETGTFTIVSDESLLNYPTTISQHE</sequence>
<dbReference type="EMBL" id="NZEX01000089">
    <property type="protein sequence ID" value="MAH63323.1"/>
    <property type="molecule type" value="Genomic_DNA"/>
</dbReference>
<evidence type="ECO:0008006" key="3">
    <source>
        <dbReference type="Google" id="ProtNLM"/>
    </source>
</evidence>
<evidence type="ECO:0000313" key="2">
    <source>
        <dbReference type="Proteomes" id="UP000226525"/>
    </source>
</evidence>
<name>A0A2D6YJF8_9DELT</name>
<protein>
    <recommendedName>
        <fullName evidence="3">DUF1330 domain-containing protein</fullName>
    </recommendedName>
</protein>
<proteinExistence type="predicted"/>
<accession>A0A2D6YJF8</accession>
<gene>
    <name evidence="1" type="ORF">CMN54_07745</name>
</gene>
<reference evidence="2" key="1">
    <citation type="submission" date="2017-09" db="EMBL/GenBank/DDBJ databases">
        <title>The Reconstruction of 2,631 Draft Metagenome-Assembled Genomes from the Global Oceans.</title>
        <authorList>
            <person name="Tully B.J."/>
            <person name="Graham E.D."/>
            <person name="Heidelberg J.F."/>
        </authorList>
    </citation>
    <scope>NUCLEOTIDE SEQUENCE [LARGE SCALE GENOMIC DNA]</scope>
</reference>